<organism evidence="1 2">
    <name type="scientific">Kitasatospora phosalacinea</name>
    <dbReference type="NCBI Taxonomy" id="2065"/>
    <lineage>
        <taxon>Bacteria</taxon>
        <taxon>Bacillati</taxon>
        <taxon>Actinomycetota</taxon>
        <taxon>Actinomycetes</taxon>
        <taxon>Kitasatosporales</taxon>
        <taxon>Streptomycetaceae</taxon>
        <taxon>Kitasatospora</taxon>
    </lineage>
</organism>
<sequence>MNPTPPTGPLADALARFPLVPPVPARTALPLEQRVGELSALADRAAGDGDLDAAAEVHRLAAELYFDLWLPGSAYALCSLHSHRYLQHRPLGPVLAERAVEPQLLHADLLIRAGQPVTAARLLTAISDAIGAGTDAEAAAVGTLPLAGITATAVGRDVLQEWWDQAALKTLVRALARSGDWEQARLIALAGRPLPPGPYDSVQVATIALALGGQHEIAAARLARVRLDPRTPWEHVVVAALTVACTLIGGQADEKVLTGQLVALCDAHDTYQPGANPEFDAELTLTTADLCNAAGKQAVADRLYEIAAGWALEAQEGYSARAVLRHHLAVRLPDAARQELSAIAEHAGLGAGSLPPALSEQLTAAPDRAAEAITAALADDDPSPRP</sequence>
<evidence type="ECO:0000313" key="1">
    <source>
        <dbReference type="EMBL" id="GLW58549.1"/>
    </source>
</evidence>
<dbReference type="EMBL" id="BSRX01000054">
    <property type="protein sequence ID" value="GLW58549.1"/>
    <property type="molecule type" value="Genomic_DNA"/>
</dbReference>
<proteinExistence type="predicted"/>
<protein>
    <submittedName>
        <fullName evidence="1">Uncharacterized protein</fullName>
    </submittedName>
</protein>
<dbReference type="Proteomes" id="UP001165143">
    <property type="component" value="Unassembled WGS sequence"/>
</dbReference>
<reference evidence="1" key="1">
    <citation type="submission" date="2023-02" db="EMBL/GenBank/DDBJ databases">
        <title>Kitasatospora phosalacinea NBRC 14362.</title>
        <authorList>
            <person name="Ichikawa N."/>
            <person name="Sato H."/>
            <person name="Tonouchi N."/>
        </authorList>
    </citation>
    <scope>NUCLEOTIDE SEQUENCE</scope>
    <source>
        <strain evidence="1">NBRC 14362</strain>
    </source>
</reference>
<dbReference type="AlphaFoldDB" id="A0A9W6PPC8"/>
<dbReference type="RefSeq" id="WP_051778354.1">
    <property type="nucleotide sequence ID" value="NZ_BSRX01000054.1"/>
</dbReference>
<gene>
    <name evidence="1" type="ORF">Kpho01_65600</name>
</gene>
<comment type="caution">
    <text evidence="1">The sequence shown here is derived from an EMBL/GenBank/DDBJ whole genome shotgun (WGS) entry which is preliminary data.</text>
</comment>
<dbReference type="OrthoDB" id="10006656at2"/>
<name>A0A9W6PPC8_9ACTN</name>
<accession>A0A9W6PPC8</accession>
<evidence type="ECO:0000313" key="2">
    <source>
        <dbReference type="Proteomes" id="UP001165143"/>
    </source>
</evidence>